<keyword evidence="7" id="KW-0472">Membrane</keyword>
<dbReference type="InterPro" id="IPR003593">
    <property type="entry name" value="AAA+_ATPase"/>
</dbReference>
<evidence type="ECO:0000313" key="10">
    <source>
        <dbReference type="EMBL" id="QNM90142.1"/>
    </source>
</evidence>
<dbReference type="GO" id="GO:0043190">
    <property type="term" value="C:ATP-binding cassette (ABC) transporter complex"/>
    <property type="evidence" value="ECO:0007669"/>
    <property type="project" value="InterPro"/>
</dbReference>
<dbReference type="SMART" id="SM00382">
    <property type="entry name" value="AAA"/>
    <property type="match status" value="1"/>
</dbReference>
<dbReference type="Pfam" id="PF12857">
    <property type="entry name" value="TOBE_3"/>
    <property type="match status" value="1"/>
</dbReference>
<gene>
    <name evidence="9" type="ORF">CJ669_07790</name>
    <name evidence="10" type="ORF">HOO34_11120</name>
</gene>
<dbReference type="PANTHER" id="PTHR42781">
    <property type="entry name" value="SPERMIDINE/PUTRESCINE IMPORT ATP-BINDING PROTEIN POTA"/>
    <property type="match status" value="1"/>
</dbReference>
<dbReference type="NCBIfam" id="TIGR00968">
    <property type="entry name" value="3a0106s01"/>
    <property type="match status" value="1"/>
</dbReference>
<keyword evidence="4 9" id="KW-0067">ATP-binding</keyword>
<sequence length="348" mass="39538">MKIEVKNLTKYFGNFKALENINLDIVEGELLALLGPSGSGKTTLLRMIAGLETVDSIDKGEILFNNIDVAKKDIKDRDIGFVFQHYALFRHMTVFENIAFGLRVKPKKQRLSNKEIEEKVTKLLKLIQLDGFASRFPWQLSGGQRQRVALARALAVEPKVLLLDEPFGALDAKVRTDLRRWLKELQEELGITTILVTHDQEEALEVANRIVVINKGKIEQIGTPEEVFHNPKNEFVINFLGNVNLFHAREIEDGANLEDITANKYLIRPHELEIVDINDSEAIIHAKVKYIQLAGSFVKVELTYLNDEKRVVLVELAHYEFSEKNIKKGDIVGIRTRKLRSFEDGAGI</sequence>
<dbReference type="GO" id="GO:0016887">
    <property type="term" value="F:ATP hydrolysis activity"/>
    <property type="evidence" value="ECO:0007669"/>
    <property type="project" value="InterPro"/>
</dbReference>
<dbReference type="GO" id="GO:0015419">
    <property type="term" value="F:ABC-type sulfate transporter activity"/>
    <property type="evidence" value="ECO:0007669"/>
    <property type="project" value="InterPro"/>
</dbReference>
<dbReference type="InterPro" id="IPR008995">
    <property type="entry name" value="Mo/tungstate-bd_C_term_dom"/>
</dbReference>
<dbReference type="InterPro" id="IPR024765">
    <property type="entry name" value="TOBE-like"/>
</dbReference>
<evidence type="ECO:0000256" key="5">
    <source>
        <dbReference type="ARBA" id="ARBA00022967"/>
    </source>
</evidence>
<name>A0A2S9SLJ4_9BACT</name>
<dbReference type="EMBL" id="CP060693">
    <property type="protein sequence ID" value="QNM90142.1"/>
    <property type="molecule type" value="Genomic_DNA"/>
</dbReference>
<dbReference type="GO" id="GO:0005524">
    <property type="term" value="F:ATP binding"/>
    <property type="evidence" value="ECO:0007669"/>
    <property type="project" value="UniProtKB-KW"/>
</dbReference>
<evidence type="ECO:0000256" key="6">
    <source>
        <dbReference type="ARBA" id="ARBA00023032"/>
    </source>
</evidence>
<evidence type="ECO:0000256" key="7">
    <source>
        <dbReference type="ARBA" id="ARBA00023136"/>
    </source>
</evidence>
<reference evidence="10 12" key="2">
    <citation type="journal article" date="2020" name="Front. Microbiol.">
        <title>Genomic Analysis and Antimicrobial Resistance of Aliarcobacter cryaerophilus Strains From German Water Poultry.</title>
        <authorList>
            <person name="Muller E."/>
            <person name="Hotzel H."/>
            <person name="Ahlers C."/>
            <person name="Hanel I."/>
            <person name="Tomaso H."/>
            <person name="Abdel-Glil M.Y."/>
        </authorList>
    </citation>
    <scope>NUCLEOTIDE SEQUENCE [LARGE SCALE GENOMIC DNA]</scope>
    <source>
        <strain evidence="10 12">16CS1285-4</strain>
    </source>
</reference>
<keyword evidence="5" id="KW-1278">Translocase</keyword>
<accession>A0A2S9SLJ4</accession>
<dbReference type="InterPro" id="IPR027417">
    <property type="entry name" value="P-loop_NTPase"/>
</dbReference>
<dbReference type="EMBL" id="NXGJ01000009">
    <property type="protein sequence ID" value="PRM87457.1"/>
    <property type="molecule type" value="Genomic_DNA"/>
</dbReference>
<evidence type="ECO:0000313" key="11">
    <source>
        <dbReference type="Proteomes" id="UP000239065"/>
    </source>
</evidence>
<dbReference type="InterPro" id="IPR017871">
    <property type="entry name" value="ABC_transporter-like_CS"/>
</dbReference>
<dbReference type="RefSeq" id="WP_105909432.1">
    <property type="nucleotide sequence ID" value="NZ_CP060693.1"/>
</dbReference>
<keyword evidence="2" id="KW-1003">Cell membrane</keyword>
<dbReference type="InterPro" id="IPR003439">
    <property type="entry name" value="ABC_transporter-like_ATP-bd"/>
</dbReference>
<dbReference type="InterPro" id="IPR005666">
    <property type="entry name" value="Sulph_transpt1"/>
</dbReference>
<evidence type="ECO:0000256" key="4">
    <source>
        <dbReference type="ARBA" id="ARBA00022840"/>
    </source>
</evidence>
<dbReference type="AlphaFoldDB" id="A0A2S9SLJ4"/>
<dbReference type="SUPFAM" id="SSF52540">
    <property type="entry name" value="P-loop containing nucleoside triphosphate hydrolases"/>
    <property type="match status" value="1"/>
</dbReference>
<evidence type="ECO:0000313" key="9">
    <source>
        <dbReference type="EMBL" id="PRM87457.1"/>
    </source>
</evidence>
<dbReference type="PANTHER" id="PTHR42781:SF4">
    <property type="entry name" value="SPERMIDINE_PUTRESCINE IMPORT ATP-BINDING PROTEIN POTA"/>
    <property type="match status" value="1"/>
</dbReference>
<proteinExistence type="predicted"/>
<reference evidence="9 11" key="1">
    <citation type="submission" date="2017-09" db="EMBL/GenBank/DDBJ databases">
        <title>Reassesment of A. cryaerophilus.</title>
        <authorList>
            <person name="Perez-Cataluna A."/>
            <person name="Collado L."/>
            <person name="Salgado O."/>
            <person name="Lefinanco V."/>
            <person name="Figueras M.J."/>
        </authorList>
    </citation>
    <scope>NUCLEOTIDE SEQUENCE [LARGE SCALE GENOMIC DNA]</scope>
    <source>
        <strain evidence="9 11">LMG 9861</strain>
    </source>
</reference>
<evidence type="ECO:0000256" key="2">
    <source>
        <dbReference type="ARBA" id="ARBA00022475"/>
    </source>
</evidence>
<keyword evidence="3" id="KW-0547">Nucleotide-binding</keyword>
<dbReference type="Proteomes" id="UP000515842">
    <property type="component" value="Chromosome"/>
</dbReference>
<evidence type="ECO:0000313" key="12">
    <source>
        <dbReference type="Proteomes" id="UP000515842"/>
    </source>
</evidence>
<dbReference type="Gene3D" id="3.40.50.300">
    <property type="entry name" value="P-loop containing nucleotide triphosphate hydrolases"/>
    <property type="match status" value="1"/>
</dbReference>
<dbReference type="PROSITE" id="PS00211">
    <property type="entry name" value="ABC_TRANSPORTER_1"/>
    <property type="match status" value="1"/>
</dbReference>
<dbReference type="Pfam" id="PF00005">
    <property type="entry name" value="ABC_tran"/>
    <property type="match status" value="1"/>
</dbReference>
<dbReference type="CDD" id="cd03296">
    <property type="entry name" value="ABC_CysA_sulfate_importer"/>
    <property type="match status" value="1"/>
</dbReference>
<evidence type="ECO:0000256" key="1">
    <source>
        <dbReference type="ARBA" id="ARBA00022448"/>
    </source>
</evidence>
<dbReference type="SUPFAM" id="SSF50331">
    <property type="entry name" value="MOP-like"/>
    <property type="match status" value="1"/>
</dbReference>
<protein>
    <submittedName>
        <fullName evidence="9">Sulfate ABC transporter ATP-binding protein</fullName>
    </submittedName>
</protein>
<evidence type="ECO:0000256" key="3">
    <source>
        <dbReference type="ARBA" id="ARBA00022741"/>
    </source>
</evidence>
<keyword evidence="6" id="KW-0764">Sulfate transport</keyword>
<dbReference type="Proteomes" id="UP000239065">
    <property type="component" value="Unassembled WGS sequence"/>
</dbReference>
<dbReference type="InterPro" id="IPR050093">
    <property type="entry name" value="ABC_SmlMolc_Importer"/>
</dbReference>
<dbReference type="PROSITE" id="PS50893">
    <property type="entry name" value="ABC_TRANSPORTER_2"/>
    <property type="match status" value="1"/>
</dbReference>
<organism evidence="9 11">
    <name type="scientific">Aliarcobacter cryaerophilus</name>
    <dbReference type="NCBI Taxonomy" id="28198"/>
    <lineage>
        <taxon>Bacteria</taxon>
        <taxon>Pseudomonadati</taxon>
        <taxon>Campylobacterota</taxon>
        <taxon>Epsilonproteobacteria</taxon>
        <taxon>Campylobacterales</taxon>
        <taxon>Arcobacteraceae</taxon>
        <taxon>Aliarcobacter</taxon>
    </lineage>
</organism>
<feature type="domain" description="ABC transporter" evidence="8">
    <location>
        <begin position="3"/>
        <end position="240"/>
    </location>
</feature>
<keyword evidence="1" id="KW-0813">Transport</keyword>
<dbReference type="FunFam" id="3.40.50.300:FF:000227">
    <property type="entry name" value="Sulfate/thiosulfate import ATP-binding protein CysA"/>
    <property type="match status" value="1"/>
</dbReference>
<evidence type="ECO:0000259" key="8">
    <source>
        <dbReference type="PROSITE" id="PS50893"/>
    </source>
</evidence>